<dbReference type="STRING" id="395965.Msil_2775"/>
<name>B8ERZ6_METSB</name>
<dbReference type="EMBL" id="CP001280">
    <property type="protein sequence ID" value="ACK51694.1"/>
    <property type="molecule type" value="Genomic_DNA"/>
</dbReference>
<dbReference type="AlphaFoldDB" id="B8ERZ6"/>
<sequence>MIHLQTPDLARGMLRKDIAQSGLAGLEKGIAHIPSLYGDARDLASRLGQTVAAYGLEKSGQLPAGKTAAELLADANRPMPQVDQNADPSLLGRVARAADNFAMPNSTQVDQAVQSVAGPYHQPQTTAGRYADTIGQFMPLAAAGGAPLRFGVLPAVASEAAGQATAGTPWEGGARAVAPILAGAGASFATGPGVEQTMLANAARGVDAPTMQAAQQIMQHAAQRGIRLTSAEAIQQATGGATQMGRIQRLVEGTREGGAIMAPAMAERPGQVTGAVNDTLDRIAAATTQPSVVGMQGQEAATGAIERVRNRINDAARPFYKAAEAQTIDPHDFSAIGNSPAFQASLARLRANPVLAPQYAHLPDNSIGVVDAVTKDMRARGQALSNAANPGFQPQEAASYGSAVGDARDIARDPARGGSGDYDTALQLQRAGRQQFLDPLQAGPLGTMSQTPAVRAQTAALFPSAPLEGAADETAQAIGHLNQQNPAIAPALARQHLASTLSEAGQANIPGENQWAGAKFAAQVAGNPLQRETLNAGLAALPNGAAAAPDVQGLLTALEATGKRQAPGSLTAFNAEDLRNLSEPGSAAALGQALMTLSPGAIWGKASDALARARLGSRSEALAQALLADPGHAFGILSDAQRVAPVGRVQRDLAAALLAGRSGAVSQTPQ</sequence>
<gene>
    <name evidence="2" type="ordered locus">Msil_2775</name>
</gene>
<protein>
    <submittedName>
        <fullName evidence="2">Uncharacterized protein</fullName>
    </submittedName>
</protein>
<organism evidence="2 3">
    <name type="scientific">Methylocella silvestris (strain DSM 15510 / CIP 108128 / LMG 27833 / NCIMB 13906 / BL2)</name>
    <dbReference type="NCBI Taxonomy" id="395965"/>
    <lineage>
        <taxon>Bacteria</taxon>
        <taxon>Pseudomonadati</taxon>
        <taxon>Pseudomonadota</taxon>
        <taxon>Alphaproteobacteria</taxon>
        <taxon>Hyphomicrobiales</taxon>
        <taxon>Beijerinckiaceae</taxon>
        <taxon>Methylocella</taxon>
    </lineage>
</organism>
<evidence type="ECO:0000256" key="1">
    <source>
        <dbReference type="SAM" id="MobiDB-lite"/>
    </source>
</evidence>
<feature type="region of interest" description="Disordered" evidence="1">
    <location>
        <begin position="385"/>
        <end position="404"/>
    </location>
</feature>
<dbReference type="eggNOG" id="ENOG502ZBZE">
    <property type="taxonomic scope" value="Bacteria"/>
</dbReference>
<proteinExistence type="predicted"/>
<reference evidence="2 3" key="1">
    <citation type="journal article" date="2010" name="J. Bacteriol.">
        <title>Complete genome sequence of the aerobic facultative methanotroph Methylocella silvestris BL2.</title>
        <authorList>
            <person name="Chen Y."/>
            <person name="Crombie A."/>
            <person name="Rahman M.T."/>
            <person name="Dedysh S.N."/>
            <person name="Liesack W."/>
            <person name="Stott M.B."/>
            <person name="Alam M."/>
            <person name="Theisen A.R."/>
            <person name="Murrell J.C."/>
            <person name="Dunfield P.F."/>
        </authorList>
    </citation>
    <scope>NUCLEOTIDE SEQUENCE [LARGE SCALE GENOMIC DNA]</scope>
    <source>
        <strain evidence="3">DSM 15510 / CIP 108128 / LMG 27833 / NCIMB 13906 / BL2</strain>
    </source>
</reference>
<keyword evidence="3" id="KW-1185">Reference proteome</keyword>
<evidence type="ECO:0000313" key="3">
    <source>
        <dbReference type="Proteomes" id="UP000002257"/>
    </source>
</evidence>
<dbReference type="Proteomes" id="UP000002257">
    <property type="component" value="Chromosome"/>
</dbReference>
<dbReference type="HOGENOM" id="CLU_409825_0_0_5"/>
<dbReference type="KEGG" id="msl:Msil_2775"/>
<accession>B8ERZ6</accession>
<evidence type="ECO:0000313" key="2">
    <source>
        <dbReference type="EMBL" id="ACK51694.1"/>
    </source>
</evidence>